<dbReference type="GO" id="GO:0008173">
    <property type="term" value="F:RNA methyltransferase activity"/>
    <property type="evidence" value="ECO:0007669"/>
    <property type="project" value="InterPro"/>
</dbReference>
<dbReference type="OrthoDB" id="9810297at2"/>
<evidence type="ECO:0000313" key="9">
    <source>
        <dbReference type="Proteomes" id="UP000000577"/>
    </source>
</evidence>
<feature type="binding site" evidence="6">
    <location>
        <position position="145"/>
    </location>
    <ligand>
        <name>S-adenosyl-L-methionine</name>
        <dbReference type="ChEBI" id="CHEBI:59789"/>
    </ligand>
</feature>
<dbReference type="InParanoid" id="Q749J3"/>
<dbReference type="eggNOG" id="COG0144">
    <property type="taxonomic scope" value="Bacteria"/>
</dbReference>
<dbReference type="PRINTS" id="PR02008">
    <property type="entry name" value="RCMTFAMILY"/>
</dbReference>
<dbReference type="STRING" id="243231.GSU2749"/>
<evidence type="ECO:0000256" key="2">
    <source>
        <dbReference type="ARBA" id="ARBA00022603"/>
    </source>
</evidence>
<dbReference type="EnsemblBacteria" id="AAR36144">
    <property type="protein sequence ID" value="AAR36144"/>
    <property type="gene ID" value="GSU2749"/>
</dbReference>
<dbReference type="Gene3D" id="3.40.50.150">
    <property type="entry name" value="Vaccinia Virus protein VP39"/>
    <property type="match status" value="1"/>
</dbReference>
<dbReference type="InterPro" id="IPR023267">
    <property type="entry name" value="RCMT"/>
</dbReference>
<reference evidence="8 9" key="1">
    <citation type="journal article" date="2003" name="Science">
        <title>Genome of Geobacter sulfurreducens: metal reduction in subsurface environments.</title>
        <authorList>
            <person name="Methe B.A."/>
            <person name="Nelson K.E."/>
            <person name="Eisen J.A."/>
            <person name="Paulsen I.T."/>
            <person name="Nelson W."/>
            <person name="Heidelberg J.F."/>
            <person name="Wu D."/>
            <person name="Wu M."/>
            <person name="Ward N."/>
            <person name="Beanan M.J."/>
            <person name="Dodson R.J."/>
            <person name="Madupu R."/>
            <person name="Brinkac L.M."/>
            <person name="Daugherty S.C."/>
            <person name="DeBoy R.T."/>
            <person name="Durkin A.S."/>
            <person name="Gwinn M."/>
            <person name="Kolonay J.F."/>
            <person name="Sullivan S.A."/>
            <person name="Haft D.H."/>
            <person name="Selengut J."/>
            <person name="Davidsen T.M."/>
            <person name="Zafar N."/>
            <person name="White O."/>
            <person name="Tran B."/>
            <person name="Romero C."/>
            <person name="Forberger H.A."/>
            <person name="Weidman J."/>
            <person name="Khouri H."/>
            <person name="Feldblyum T.V."/>
            <person name="Utterback T.R."/>
            <person name="Van Aken S.E."/>
            <person name="Lovley D.R."/>
            <person name="Fraser C.M."/>
        </authorList>
    </citation>
    <scope>NUCLEOTIDE SEQUENCE [LARGE SCALE GENOMIC DNA]</scope>
    <source>
        <strain evidence="9">ATCC 51573 / DSM 12127 / PCA</strain>
    </source>
</reference>
<feature type="binding site" evidence="6">
    <location>
        <begin position="121"/>
        <end position="127"/>
    </location>
    <ligand>
        <name>S-adenosyl-L-methionine</name>
        <dbReference type="ChEBI" id="CHEBI:59789"/>
    </ligand>
</feature>
<dbReference type="Pfam" id="PF17125">
    <property type="entry name" value="Methyltr_RsmF_N"/>
    <property type="match status" value="1"/>
</dbReference>
<keyword evidence="1" id="KW-0963">Cytoplasm</keyword>
<evidence type="ECO:0000259" key="7">
    <source>
        <dbReference type="PROSITE" id="PS51686"/>
    </source>
</evidence>
<feature type="domain" description="SAM-dependent MTase RsmB/NOP-type" evidence="7">
    <location>
        <begin position="29"/>
        <end position="317"/>
    </location>
</feature>
<dbReference type="PANTHER" id="PTHR22807:SF61">
    <property type="entry name" value="NOL1_NOP2_SUN FAMILY PROTEIN _ ANTITERMINATION NUSB DOMAIN-CONTAINING PROTEIN"/>
    <property type="match status" value="1"/>
</dbReference>
<keyword evidence="2 6" id="KW-0489">Methyltransferase</keyword>
<keyword evidence="5 6" id="KW-0694">RNA-binding</keyword>
<dbReference type="SUPFAM" id="SSF53335">
    <property type="entry name" value="S-adenosyl-L-methionine-dependent methyltransferases"/>
    <property type="match status" value="1"/>
</dbReference>
<dbReference type="GO" id="GO:0003723">
    <property type="term" value="F:RNA binding"/>
    <property type="evidence" value="ECO:0007669"/>
    <property type="project" value="UniProtKB-UniRule"/>
</dbReference>
<keyword evidence="9" id="KW-1185">Reference proteome</keyword>
<organism evidence="8 9">
    <name type="scientific">Geobacter sulfurreducens (strain ATCC 51573 / DSM 12127 / PCA)</name>
    <dbReference type="NCBI Taxonomy" id="243231"/>
    <lineage>
        <taxon>Bacteria</taxon>
        <taxon>Pseudomonadati</taxon>
        <taxon>Thermodesulfobacteriota</taxon>
        <taxon>Desulfuromonadia</taxon>
        <taxon>Geobacterales</taxon>
        <taxon>Geobacteraceae</taxon>
        <taxon>Geobacter</taxon>
    </lineage>
</organism>
<feature type="active site" description="Nucleophile" evidence="6">
    <location>
        <position position="244"/>
    </location>
</feature>
<protein>
    <submittedName>
        <fullName evidence="8">NOL1/NOP2/Sun (tRNA and rRNA cytosine-C5-methyltransferase) family protein</fullName>
    </submittedName>
</protein>
<dbReference type="InterPro" id="IPR001678">
    <property type="entry name" value="MeTrfase_RsmB-F_NOP2_dom"/>
</dbReference>
<dbReference type="EMBL" id="AE017180">
    <property type="protein sequence ID" value="AAR36144.1"/>
    <property type="molecule type" value="Genomic_DNA"/>
</dbReference>
<name>Q749J3_GEOSL</name>
<dbReference type="Proteomes" id="UP000000577">
    <property type="component" value="Chromosome"/>
</dbReference>
<keyword evidence="3 6" id="KW-0808">Transferase</keyword>
<dbReference type="Gene3D" id="3.30.70.1170">
    <property type="entry name" value="Sun protein, domain 3"/>
    <property type="match status" value="1"/>
</dbReference>
<sequence>MTDTGLPPLPVPFLALMEEVLPPDLRDACLASFSQEKPTSLRLNPLKGDPDETRRELESAGFDPVPVSWYPLAFTVDGERRRALTESPPFREGRIYIQSLSSMTAPLALAPEPGETVLDLAAAPGGKTAMMAAMMENRGRLSAVEAVRGRFFRMKANLDHQGATMVRTYLTDGRSVGRKCPEMFDRVLLDAPCSSEARFTRLNPESWAHWSPRKVEEAARKQRGLIRSALEALRPGGLLLYCTCSFSPEENELIVNDVLRRDGDNLRVCAVDLPLPNRRPGLTRWKGKELHPDLARAVRILPDRLMDGFFLCLIRKSSD</sequence>
<dbReference type="KEGG" id="gsu:GSU2749"/>
<reference evidence="8 9" key="2">
    <citation type="journal article" date="2012" name="BMC Genomics">
        <title>Comparative genomic analysis of Geobacter sulfurreducens KN400, a strain with enhanced capacity for extracellular electron transfer and electricity production.</title>
        <authorList>
            <person name="Butler J.E."/>
            <person name="Young N.D."/>
            <person name="Aklujkar M."/>
            <person name="Lovley D.R."/>
        </authorList>
    </citation>
    <scope>NUCLEOTIDE SEQUENCE [LARGE SCALE GENOMIC DNA]</scope>
    <source>
        <strain evidence="9">ATCC 51573 / DSM 12127 / PCA</strain>
    </source>
</reference>
<comment type="similarity">
    <text evidence="6">Belongs to the class I-like SAM-binding methyltransferase superfamily. RsmB/NOP family.</text>
</comment>
<dbReference type="RefSeq" id="WP_010943378.1">
    <property type="nucleotide sequence ID" value="NC_002939.5"/>
</dbReference>
<dbReference type="HOGENOM" id="CLU_005316_7_0_7"/>
<dbReference type="InterPro" id="IPR031341">
    <property type="entry name" value="Methyltr_RsmF_N"/>
</dbReference>
<proteinExistence type="inferred from homology"/>
<dbReference type="InterPro" id="IPR049560">
    <property type="entry name" value="MeTrfase_RsmB-F_NOP2_cat"/>
</dbReference>
<evidence type="ECO:0000256" key="1">
    <source>
        <dbReference type="ARBA" id="ARBA00022490"/>
    </source>
</evidence>
<dbReference type="GO" id="GO:0001510">
    <property type="term" value="P:RNA methylation"/>
    <property type="evidence" value="ECO:0000318"/>
    <property type="project" value="GO_Central"/>
</dbReference>
<evidence type="ECO:0000313" key="8">
    <source>
        <dbReference type="EMBL" id="AAR36144.1"/>
    </source>
</evidence>
<evidence type="ECO:0000256" key="5">
    <source>
        <dbReference type="ARBA" id="ARBA00022884"/>
    </source>
</evidence>
<evidence type="ECO:0000256" key="6">
    <source>
        <dbReference type="PROSITE-ProRule" id="PRU01023"/>
    </source>
</evidence>
<dbReference type="InterPro" id="IPR029063">
    <property type="entry name" value="SAM-dependent_MTases_sf"/>
</dbReference>
<keyword evidence="4 6" id="KW-0949">S-adenosyl-L-methionine</keyword>
<feature type="binding site" evidence="6">
    <location>
        <position position="190"/>
    </location>
    <ligand>
        <name>S-adenosyl-L-methionine</name>
        <dbReference type="ChEBI" id="CHEBI:59789"/>
    </ligand>
</feature>
<dbReference type="PROSITE" id="PS51686">
    <property type="entry name" value="SAM_MT_RSMB_NOP"/>
    <property type="match status" value="1"/>
</dbReference>
<dbReference type="PATRIC" id="fig|243231.5.peg.2773"/>
<dbReference type="FunCoup" id="Q749J3">
    <property type="interactions" value="153"/>
</dbReference>
<evidence type="ECO:0000256" key="3">
    <source>
        <dbReference type="ARBA" id="ARBA00022679"/>
    </source>
</evidence>
<dbReference type="SMR" id="Q749J3"/>
<dbReference type="PANTHER" id="PTHR22807">
    <property type="entry name" value="NOP2 YEAST -RELATED NOL1/NOP2/FMU SUN DOMAIN-CONTAINING"/>
    <property type="match status" value="1"/>
</dbReference>
<gene>
    <name evidence="8" type="ordered locus">GSU2749</name>
</gene>
<dbReference type="Pfam" id="PF01189">
    <property type="entry name" value="Methyltr_RsmB-F"/>
    <property type="match status" value="1"/>
</dbReference>
<evidence type="ECO:0000256" key="4">
    <source>
        <dbReference type="ARBA" id="ARBA00022691"/>
    </source>
</evidence>
<feature type="binding site" evidence="6">
    <location>
        <position position="172"/>
    </location>
    <ligand>
        <name>S-adenosyl-L-methionine</name>
        <dbReference type="ChEBI" id="CHEBI:59789"/>
    </ligand>
</feature>
<dbReference type="AlphaFoldDB" id="Q749J3"/>
<accession>Q749J3</accession>